<feature type="domain" description="EAL" evidence="1">
    <location>
        <begin position="1"/>
        <end position="149"/>
    </location>
</feature>
<dbReference type="Proteomes" id="UP000049077">
    <property type="component" value="Unassembled WGS sequence"/>
</dbReference>
<dbReference type="PROSITE" id="PS50883">
    <property type="entry name" value="EAL"/>
    <property type="match status" value="1"/>
</dbReference>
<dbReference type="InterPro" id="IPR001633">
    <property type="entry name" value="EAL_dom"/>
</dbReference>
<gene>
    <name evidence="2" type="ORF">VCR4J5_200121</name>
</gene>
<proteinExistence type="predicted"/>
<protein>
    <recommendedName>
        <fullName evidence="1">EAL domain-containing protein</fullName>
    </recommendedName>
</protein>
<reference evidence="2 3" key="1">
    <citation type="submission" date="2014-06" db="EMBL/GenBank/DDBJ databases">
        <authorList>
            <person name="Le Roux F."/>
        </authorList>
    </citation>
    <scope>NUCLEOTIDE SEQUENCE [LARGE SCALE GENOMIC DNA]</scope>
    <source>
        <strain evidence="2 3">J5-4</strain>
    </source>
</reference>
<comment type="caution">
    <text evidence="2">The sequence shown here is derived from an EMBL/GenBank/DDBJ whole genome shotgun (WGS) entry which is preliminary data.</text>
</comment>
<accession>A0ABP1WZ58</accession>
<sequence length="149" mass="16915">MLFINCNIIDLYDSSFLDRLLAVNSILSAMQIELVIEITERKIELVDNWTLYIISTLKSLGLKFAADDYDISGGDFRFRLVKHGLFDFIKVECEGYDTKKLNGLVISSQGAKLIIERIETESQFNEISKCSSVYGLQGYYFGEEESVGI</sequence>
<dbReference type="InterPro" id="IPR035919">
    <property type="entry name" value="EAL_sf"/>
</dbReference>
<evidence type="ECO:0000313" key="3">
    <source>
        <dbReference type="Proteomes" id="UP000049077"/>
    </source>
</evidence>
<dbReference type="Gene3D" id="3.20.20.450">
    <property type="entry name" value="EAL domain"/>
    <property type="match status" value="1"/>
</dbReference>
<dbReference type="EMBL" id="CCJX01000103">
    <property type="protein sequence ID" value="CDT33231.1"/>
    <property type="molecule type" value="Genomic_DNA"/>
</dbReference>
<organism evidence="2 3">
    <name type="scientific">Vibrio crassostreae</name>
    <dbReference type="NCBI Taxonomy" id="246167"/>
    <lineage>
        <taxon>Bacteria</taxon>
        <taxon>Pseudomonadati</taxon>
        <taxon>Pseudomonadota</taxon>
        <taxon>Gammaproteobacteria</taxon>
        <taxon>Vibrionales</taxon>
        <taxon>Vibrionaceae</taxon>
        <taxon>Vibrio</taxon>
    </lineage>
</organism>
<dbReference type="SUPFAM" id="SSF141868">
    <property type="entry name" value="EAL domain-like"/>
    <property type="match status" value="1"/>
</dbReference>
<evidence type="ECO:0000313" key="2">
    <source>
        <dbReference type="EMBL" id="CDT33231.1"/>
    </source>
</evidence>
<keyword evidence="3" id="KW-1185">Reference proteome</keyword>
<name>A0ABP1WZ58_9VIBR</name>
<evidence type="ECO:0000259" key="1">
    <source>
        <dbReference type="PROSITE" id="PS50883"/>
    </source>
</evidence>